<organism evidence="3">
    <name type="scientific">Fagus sylvatica</name>
    <name type="common">Beechnut</name>
    <dbReference type="NCBI Taxonomy" id="28930"/>
    <lineage>
        <taxon>Eukaryota</taxon>
        <taxon>Viridiplantae</taxon>
        <taxon>Streptophyta</taxon>
        <taxon>Embryophyta</taxon>
        <taxon>Tracheophyta</taxon>
        <taxon>Spermatophyta</taxon>
        <taxon>Magnoliopsida</taxon>
        <taxon>eudicotyledons</taxon>
        <taxon>Gunneridae</taxon>
        <taxon>Pentapetalae</taxon>
        <taxon>rosids</taxon>
        <taxon>fabids</taxon>
        <taxon>Fagales</taxon>
        <taxon>Fagaceae</taxon>
        <taxon>Fagus</taxon>
    </lineage>
</organism>
<dbReference type="GO" id="GO:0016020">
    <property type="term" value="C:membrane"/>
    <property type="evidence" value="ECO:0007669"/>
    <property type="project" value="TreeGrafter"/>
</dbReference>
<gene>
    <name evidence="3" type="ORF">FSB_LOCUS20052</name>
</gene>
<feature type="domain" description="PGG" evidence="2">
    <location>
        <begin position="120"/>
        <end position="212"/>
    </location>
</feature>
<dbReference type="PANTHER" id="PTHR24177:SF103">
    <property type="entry name" value="PGG DOMAIN-CONTAINING PROTEIN"/>
    <property type="match status" value="1"/>
</dbReference>
<dbReference type="InterPro" id="IPR026961">
    <property type="entry name" value="PGG_dom"/>
</dbReference>
<feature type="transmembrane region" description="Helical" evidence="1">
    <location>
        <begin position="154"/>
        <end position="172"/>
    </location>
</feature>
<proteinExistence type="predicted"/>
<feature type="transmembrane region" description="Helical" evidence="1">
    <location>
        <begin position="224"/>
        <end position="251"/>
    </location>
</feature>
<evidence type="ECO:0000313" key="3">
    <source>
        <dbReference type="EMBL" id="SPC92170.1"/>
    </source>
</evidence>
<keyword evidence="1" id="KW-0472">Membrane</keyword>
<keyword evidence="1" id="KW-0812">Transmembrane</keyword>
<dbReference type="EMBL" id="OIVN01001286">
    <property type="protein sequence ID" value="SPC92170.1"/>
    <property type="molecule type" value="Genomic_DNA"/>
</dbReference>
<dbReference type="Pfam" id="PF13962">
    <property type="entry name" value="PGG"/>
    <property type="match status" value="1"/>
</dbReference>
<accession>A0A2N9FYL2</accession>
<reference evidence="3" key="1">
    <citation type="submission" date="2018-02" db="EMBL/GenBank/DDBJ databases">
        <authorList>
            <person name="Cohen D.B."/>
            <person name="Kent A.D."/>
        </authorList>
    </citation>
    <scope>NUCLEOTIDE SEQUENCE</scope>
</reference>
<sequence>MELPNWLRKSFTIIPVAMYDRDQDKKNIVLLAVEHKQPRVYELLLSLKKNIIKDSIFCEVDSEGNNALHLAAKKANFTWPVPGAASQMQWEIKWFPVHKEFHARKAHTPQQGRQNPRGGLFVTVTFTASTTVPDGVKQNNKQDKASKILASSTYVSFCTSLIAVVMFLAILTSGYRKRDFRCALLGKLLVGLTAFYVSIASTLISFSTGHFFVFGNELKSEASYFVTCVLLIIFFAFAQLPLFFHLLWATFNKVPKRNYRLSFPRWFSMGD</sequence>
<keyword evidence="1" id="KW-1133">Transmembrane helix</keyword>
<name>A0A2N9FYL2_FAGSY</name>
<evidence type="ECO:0000259" key="2">
    <source>
        <dbReference type="Pfam" id="PF13962"/>
    </source>
</evidence>
<feature type="transmembrane region" description="Helical" evidence="1">
    <location>
        <begin position="184"/>
        <end position="204"/>
    </location>
</feature>
<evidence type="ECO:0000256" key="1">
    <source>
        <dbReference type="SAM" id="Phobius"/>
    </source>
</evidence>
<dbReference type="AlphaFoldDB" id="A0A2N9FYL2"/>
<dbReference type="PANTHER" id="PTHR24177">
    <property type="entry name" value="CASKIN"/>
    <property type="match status" value="1"/>
</dbReference>
<protein>
    <recommendedName>
        <fullName evidence="2">PGG domain-containing protein</fullName>
    </recommendedName>
</protein>